<accession>A0A9W9DZR1</accession>
<evidence type="ECO:0000256" key="2">
    <source>
        <dbReference type="PROSITE-ProRule" id="PRU00192"/>
    </source>
</evidence>
<feature type="compositionally biased region" description="Pro residues" evidence="3">
    <location>
        <begin position="223"/>
        <end position="243"/>
    </location>
</feature>
<gene>
    <name evidence="5" type="ORF">C8J55DRAFT_502057</name>
</gene>
<sequence length="295" mass="31094">MSPIDSEALVQFLIAQTRSNISFLISQHQISPVAGREILDRLPNAGTSIPDPVMALSQQASNIRISGPSTPPPTSYGSRDYNSPTPLGTVKAKALWGYNETGEDPQDLSFQSGDIIEIVQETNNDWWTGRYRGREGLFPSNYVEKLPPSSPLSRPPPSPAARNNSSYTSNPNYNDNHYTDSRPLGSPAAPNPTYPAYPPSGGPPPRPGGYGPPPPSGYYQSSPPQPPPQGYNPYSYAPPPPGPVIVSASAPPAPVDQPKKNRFGGMGNTLATAAVGGLGFGAGSAIGADVVNSIF</sequence>
<dbReference type="Proteomes" id="UP001150238">
    <property type="component" value="Unassembled WGS sequence"/>
</dbReference>
<feature type="compositionally biased region" description="Low complexity" evidence="3">
    <location>
        <begin position="160"/>
        <end position="176"/>
    </location>
</feature>
<dbReference type="InterPro" id="IPR036028">
    <property type="entry name" value="SH3-like_dom_sf"/>
</dbReference>
<dbReference type="Gene3D" id="2.30.30.40">
    <property type="entry name" value="SH3 Domains"/>
    <property type="match status" value="1"/>
</dbReference>
<evidence type="ECO:0000256" key="3">
    <source>
        <dbReference type="SAM" id="MobiDB-lite"/>
    </source>
</evidence>
<feature type="domain" description="SH3" evidence="4">
    <location>
        <begin position="87"/>
        <end position="148"/>
    </location>
</feature>
<evidence type="ECO:0000313" key="6">
    <source>
        <dbReference type="Proteomes" id="UP001150238"/>
    </source>
</evidence>
<feature type="compositionally biased region" description="Pro residues" evidence="3">
    <location>
        <begin position="189"/>
        <end position="216"/>
    </location>
</feature>
<keyword evidence="1 2" id="KW-0728">SH3 domain</keyword>
<protein>
    <recommendedName>
        <fullName evidence="4">SH3 domain-containing protein</fullName>
    </recommendedName>
</protein>
<dbReference type="FunFam" id="2.30.30.40:FF:000072">
    <property type="entry name" value="Unconventional Myosin IB"/>
    <property type="match status" value="1"/>
</dbReference>
<dbReference type="PRINTS" id="PR00452">
    <property type="entry name" value="SH3DOMAIN"/>
</dbReference>
<dbReference type="SUPFAM" id="SSF50044">
    <property type="entry name" value="SH3-domain"/>
    <property type="match status" value="1"/>
</dbReference>
<dbReference type="SMART" id="SM00326">
    <property type="entry name" value="SH3"/>
    <property type="match status" value="1"/>
</dbReference>
<evidence type="ECO:0000259" key="4">
    <source>
        <dbReference type="PROSITE" id="PS50002"/>
    </source>
</evidence>
<dbReference type="PANTHER" id="PTHR46026">
    <property type="entry name" value="RHO-TYPE GUANINE NUCLEOTIDE EXCHANGE FACTOR, ISOFORM F"/>
    <property type="match status" value="1"/>
</dbReference>
<feature type="region of interest" description="Disordered" evidence="3">
    <location>
        <begin position="142"/>
        <end position="264"/>
    </location>
</feature>
<proteinExistence type="predicted"/>
<feature type="region of interest" description="Disordered" evidence="3">
    <location>
        <begin position="63"/>
        <end position="84"/>
    </location>
</feature>
<dbReference type="AlphaFoldDB" id="A0A9W9DZR1"/>
<reference evidence="5" key="2">
    <citation type="journal article" date="2023" name="Proc. Natl. Acad. Sci. U.S.A.">
        <title>A global phylogenomic analysis of the shiitake genus Lentinula.</title>
        <authorList>
            <person name="Sierra-Patev S."/>
            <person name="Min B."/>
            <person name="Naranjo-Ortiz M."/>
            <person name="Looney B."/>
            <person name="Konkel Z."/>
            <person name="Slot J.C."/>
            <person name="Sakamoto Y."/>
            <person name="Steenwyk J.L."/>
            <person name="Rokas A."/>
            <person name="Carro J."/>
            <person name="Camarero S."/>
            <person name="Ferreira P."/>
            <person name="Molpeceres G."/>
            <person name="Ruiz-Duenas F.J."/>
            <person name="Serrano A."/>
            <person name="Henrissat B."/>
            <person name="Drula E."/>
            <person name="Hughes K.W."/>
            <person name="Mata J.L."/>
            <person name="Ishikawa N.K."/>
            <person name="Vargas-Isla R."/>
            <person name="Ushijima S."/>
            <person name="Smith C.A."/>
            <person name="Donoghue J."/>
            <person name="Ahrendt S."/>
            <person name="Andreopoulos W."/>
            <person name="He G."/>
            <person name="LaButti K."/>
            <person name="Lipzen A."/>
            <person name="Ng V."/>
            <person name="Riley R."/>
            <person name="Sandor L."/>
            <person name="Barry K."/>
            <person name="Martinez A.T."/>
            <person name="Xiao Y."/>
            <person name="Gibbons J.G."/>
            <person name="Terashima K."/>
            <person name="Grigoriev I.V."/>
            <person name="Hibbett D."/>
        </authorList>
    </citation>
    <scope>NUCLEOTIDE SEQUENCE</scope>
    <source>
        <strain evidence="5">Sp2 HRB7682 ss15</strain>
    </source>
</reference>
<dbReference type="InterPro" id="IPR001452">
    <property type="entry name" value="SH3_domain"/>
</dbReference>
<reference evidence="5" key="1">
    <citation type="submission" date="2022-08" db="EMBL/GenBank/DDBJ databases">
        <authorList>
            <consortium name="DOE Joint Genome Institute"/>
            <person name="Min B."/>
            <person name="Riley R."/>
            <person name="Sierra-Patev S."/>
            <person name="Naranjo-Ortiz M."/>
            <person name="Looney B."/>
            <person name="Konkel Z."/>
            <person name="Slot J.C."/>
            <person name="Sakamoto Y."/>
            <person name="Steenwyk J.L."/>
            <person name="Rokas A."/>
            <person name="Carro J."/>
            <person name="Camarero S."/>
            <person name="Ferreira P."/>
            <person name="Molpeceres G."/>
            <person name="Ruiz-Duenas F.J."/>
            <person name="Serrano A."/>
            <person name="Henrissat B."/>
            <person name="Drula E."/>
            <person name="Hughes K.W."/>
            <person name="Mata J.L."/>
            <person name="Ishikawa N.K."/>
            <person name="Vargas-Isla R."/>
            <person name="Ushijima S."/>
            <person name="Smith C.A."/>
            <person name="Ahrendt S."/>
            <person name="Andreopoulos W."/>
            <person name="He G."/>
            <person name="Labutti K."/>
            <person name="Lipzen A."/>
            <person name="Ng V."/>
            <person name="Sandor L."/>
            <person name="Barry K."/>
            <person name="Martinez A.T."/>
            <person name="Xiao Y."/>
            <person name="Gibbons J.G."/>
            <person name="Terashima K."/>
            <person name="Hibbett D.S."/>
            <person name="Grigoriev I.V."/>
        </authorList>
    </citation>
    <scope>NUCLEOTIDE SEQUENCE</scope>
    <source>
        <strain evidence="5">Sp2 HRB7682 ss15</strain>
    </source>
</reference>
<organism evidence="5 6">
    <name type="scientific">Lentinula lateritia</name>
    <dbReference type="NCBI Taxonomy" id="40482"/>
    <lineage>
        <taxon>Eukaryota</taxon>
        <taxon>Fungi</taxon>
        <taxon>Dikarya</taxon>
        <taxon>Basidiomycota</taxon>
        <taxon>Agaricomycotina</taxon>
        <taxon>Agaricomycetes</taxon>
        <taxon>Agaricomycetidae</taxon>
        <taxon>Agaricales</taxon>
        <taxon>Marasmiineae</taxon>
        <taxon>Omphalotaceae</taxon>
        <taxon>Lentinula</taxon>
    </lineage>
</organism>
<comment type="caution">
    <text evidence="5">The sequence shown here is derived from an EMBL/GenBank/DDBJ whole genome shotgun (WGS) entry which is preliminary data.</text>
</comment>
<dbReference type="PANTHER" id="PTHR46026:SF1">
    <property type="entry name" value="RHO-TYPE GUANINE NUCLEOTIDE EXCHANGE FACTOR, ISOFORM F"/>
    <property type="match status" value="1"/>
</dbReference>
<dbReference type="Pfam" id="PF00018">
    <property type="entry name" value="SH3_1"/>
    <property type="match status" value="1"/>
</dbReference>
<dbReference type="PROSITE" id="PS50002">
    <property type="entry name" value="SH3"/>
    <property type="match status" value="1"/>
</dbReference>
<evidence type="ECO:0000256" key="1">
    <source>
        <dbReference type="ARBA" id="ARBA00022443"/>
    </source>
</evidence>
<evidence type="ECO:0000313" key="5">
    <source>
        <dbReference type="EMBL" id="KAJ4493039.1"/>
    </source>
</evidence>
<name>A0A9W9DZR1_9AGAR</name>
<feature type="compositionally biased region" description="Pro residues" evidence="3">
    <location>
        <begin position="148"/>
        <end position="159"/>
    </location>
</feature>
<dbReference type="EMBL" id="JANVFS010000004">
    <property type="protein sequence ID" value="KAJ4493039.1"/>
    <property type="molecule type" value="Genomic_DNA"/>
</dbReference>